<dbReference type="SUPFAM" id="SSF51735">
    <property type="entry name" value="NAD(P)-binding Rossmann-fold domains"/>
    <property type="match status" value="1"/>
</dbReference>
<dbReference type="Proteomes" id="UP000249616">
    <property type="component" value="Plasmid unnamed1"/>
</dbReference>
<dbReference type="PANTHER" id="PTHR15020:SF50">
    <property type="entry name" value="UPF0659 PROTEIN YMR090W"/>
    <property type="match status" value="1"/>
</dbReference>
<dbReference type="InterPro" id="IPR016040">
    <property type="entry name" value="NAD(P)-bd_dom"/>
</dbReference>
<evidence type="ECO:0000259" key="1">
    <source>
        <dbReference type="Pfam" id="PF13460"/>
    </source>
</evidence>
<sequence length="256" mass="27110">MPSIDRVLVVGATGRTGQHVVAAATARGLTAVALARSASHARKALPPDTEIVVGDLTAPDTLTAAVQDIDAVIFVHGSDDDARPESFERIDYGGVSNVLRALGERRTRIVLQTTIFVTRRSHSFNDGGHALDWKRRSERLVRLSGAPYTIVRPGWLDAGEGGAQLRIEQGDTGEDGVSREALGGLLVEALLDDAAVGKTFEVFSGPGRATKDFTALFAKAQPDASGALDAVKDAANLPLDAEPAHVRDDLAHLRTH</sequence>
<dbReference type="PANTHER" id="PTHR15020">
    <property type="entry name" value="FLAVIN REDUCTASE-RELATED"/>
    <property type="match status" value="1"/>
</dbReference>
<keyword evidence="2" id="KW-0614">Plasmid</keyword>
<name>A0A2Z4JEN6_9ACTN</name>
<accession>A0A2Z4JEN6</accession>
<dbReference type="RefSeq" id="WP_112443317.1">
    <property type="nucleotide sequence ID" value="NZ_CP030074.1"/>
</dbReference>
<dbReference type="KEGG" id="scad:DN051_44185"/>
<gene>
    <name evidence="2" type="ORF">DN051_44185</name>
</gene>
<feature type="domain" description="NAD(P)-binding" evidence="1">
    <location>
        <begin position="11"/>
        <end position="192"/>
    </location>
</feature>
<dbReference type="AlphaFoldDB" id="A0A2Z4JEN6"/>
<proteinExistence type="predicted"/>
<organism evidence="2 3">
    <name type="scientific">Streptomyces cadmiisoli</name>
    <dbReference type="NCBI Taxonomy" id="2184053"/>
    <lineage>
        <taxon>Bacteria</taxon>
        <taxon>Bacillati</taxon>
        <taxon>Actinomycetota</taxon>
        <taxon>Actinomycetes</taxon>
        <taxon>Kitasatosporales</taxon>
        <taxon>Streptomycetaceae</taxon>
        <taxon>Streptomyces</taxon>
        <taxon>Streptomyces aurantiacus group</taxon>
    </lineage>
</organism>
<dbReference type="Pfam" id="PF13460">
    <property type="entry name" value="NAD_binding_10"/>
    <property type="match status" value="1"/>
</dbReference>
<geneLocation type="plasmid" evidence="2 3">
    <name>unnamed1</name>
</geneLocation>
<dbReference type="EMBL" id="CP030074">
    <property type="protein sequence ID" value="AWW43526.1"/>
    <property type="molecule type" value="Genomic_DNA"/>
</dbReference>
<evidence type="ECO:0000313" key="2">
    <source>
        <dbReference type="EMBL" id="AWW43526.1"/>
    </source>
</evidence>
<reference evidence="3" key="1">
    <citation type="submission" date="2018-06" db="EMBL/GenBank/DDBJ databases">
        <authorList>
            <person name="Li K."/>
        </authorList>
    </citation>
    <scope>NUCLEOTIDE SEQUENCE [LARGE SCALE GENOMIC DNA]</scope>
    <source>
        <strain evidence="3">ZFG47</strain>
        <plasmid evidence="3">unnamed1</plasmid>
    </source>
</reference>
<evidence type="ECO:0000313" key="3">
    <source>
        <dbReference type="Proteomes" id="UP000249616"/>
    </source>
</evidence>
<protein>
    <submittedName>
        <fullName evidence="2">SDR family NAD(P)-dependent oxidoreductase</fullName>
    </submittedName>
</protein>
<dbReference type="Gene3D" id="3.40.50.720">
    <property type="entry name" value="NAD(P)-binding Rossmann-like Domain"/>
    <property type="match status" value="1"/>
</dbReference>
<dbReference type="InterPro" id="IPR036291">
    <property type="entry name" value="NAD(P)-bd_dom_sf"/>
</dbReference>
<dbReference type="CDD" id="cd05243">
    <property type="entry name" value="SDR_a5"/>
    <property type="match status" value="1"/>
</dbReference>
<keyword evidence="3" id="KW-1185">Reference proteome</keyword>